<reference evidence="2 3" key="1">
    <citation type="submission" date="2019-12" db="EMBL/GenBank/DDBJ databases">
        <title>Nocardia macrotermitis sp. nov. and Nocardia aurantia sp. nov., isolated from the gut of the fungus growing-termite Macrotermes natalensis.</title>
        <authorList>
            <person name="Christine B."/>
            <person name="Rene B."/>
        </authorList>
    </citation>
    <scope>NUCLEOTIDE SEQUENCE [LARGE SCALE GENOMIC DNA]</scope>
    <source>
        <strain evidence="2 3">DSM 102126</strain>
    </source>
</reference>
<dbReference type="Proteomes" id="UP000431901">
    <property type="component" value="Unassembled WGS sequence"/>
</dbReference>
<protein>
    <recommendedName>
        <fullName evidence="4">LppX_LprAFG lipoprotein</fullName>
    </recommendedName>
</protein>
<evidence type="ECO:0000256" key="1">
    <source>
        <dbReference type="SAM" id="SignalP"/>
    </source>
</evidence>
<evidence type="ECO:0000313" key="2">
    <source>
        <dbReference type="EMBL" id="MXQ67036.1"/>
    </source>
</evidence>
<organism evidence="2 3">
    <name type="scientific">Actinomadura rayongensis</name>
    <dbReference type="NCBI Taxonomy" id="1429076"/>
    <lineage>
        <taxon>Bacteria</taxon>
        <taxon>Bacillati</taxon>
        <taxon>Actinomycetota</taxon>
        <taxon>Actinomycetes</taxon>
        <taxon>Streptosporangiales</taxon>
        <taxon>Thermomonosporaceae</taxon>
        <taxon>Actinomadura</taxon>
    </lineage>
</organism>
<gene>
    <name evidence="2" type="ORF">GQ466_23750</name>
</gene>
<comment type="caution">
    <text evidence="2">The sequence shown here is derived from an EMBL/GenBank/DDBJ whole genome shotgun (WGS) entry which is preliminary data.</text>
</comment>
<dbReference type="RefSeq" id="WP_161105198.1">
    <property type="nucleotide sequence ID" value="NZ_JBHLYI010000003.1"/>
</dbReference>
<feature type="chain" id="PRO_5038665626" description="LppX_LprAFG lipoprotein" evidence="1">
    <location>
        <begin position="26"/>
        <end position="229"/>
    </location>
</feature>
<dbReference type="Gene3D" id="2.50.20.20">
    <property type="match status" value="1"/>
</dbReference>
<dbReference type="PROSITE" id="PS51257">
    <property type="entry name" value="PROKAR_LIPOPROTEIN"/>
    <property type="match status" value="1"/>
</dbReference>
<accession>A0A6I4WGT3</accession>
<feature type="signal peptide" evidence="1">
    <location>
        <begin position="1"/>
        <end position="25"/>
    </location>
</feature>
<keyword evidence="1" id="KW-0732">Signal</keyword>
<name>A0A6I4WGT3_9ACTN</name>
<evidence type="ECO:0000313" key="3">
    <source>
        <dbReference type="Proteomes" id="UP000431901"/>
    </source>
</evidence>
<dbReference type="EMBL" id="WUTW01000005">
    <property type="protein sequence ID" value="MXQ67036.1"/>
    <property type="molecule type" value="Genomic_DNA"/>
</dbReference>
<dbReference type="OrthoDB" id="3470138at2"/>
<dbReference type="AlphaFoldDB" id="A0A6I4WGT3"/>
<keyword evidence="3" id="KW-1185">Reference proteome</keyword>
<evidence type="ECO:0008006" key="4">
    <source>
        <dbReference type="Google" id="ProtNLM"/>
    </source>
</evidence>
<proteinExistence type="predicted"/>
<sequence>MRIPVAVACAAVLTLAAACESGTTAAPAASPTTNGLDRLPAAEVLARALAATRAAGSLHLHGTTRDGHDTIRLDLRFADERTSSGSIRIGRQRIDVRRFGSTLYLSGNDAFYVAAAGKNGPELLRGKFVRTKATAKDFKEMAELTSLPAMVDALLKPTGDVRHVGGMTVAGRRAIAIADKSANILYVALEGPPYVLRLGNSVDGTLDFDGYGKPVRIVRPAAKNVVSGD</sequence>